<evidence type="ECO:0000256" key="3">
    <source>
        <dbReference type="ARBA" id="ARBA00022679"/>
    </source>
</evidence>
<dbReference type="Gene3D" id="3.90.550.10">
    <property type="entry name" value="Spore Coat Polysaccharide Biosynthesis Protein SpsA, Chain A"/>
    <property type="match status" value="1"/>
</dbReference>
<sequence length="505" mass="53324">MTRIGPTRAPVRTPTIGVTAVLVLAAGWATLAAGAGALLAWLATPADPVGWGALVVTACLIGLALLVGLRQLVLLLVSLTVRARPAPASTPMTGARVAILYPTADDFRADVVQRSARQTHARTRTVVLDDSRLPETRARVAELEADGIEVHRRGSRTGAKAGNLNAWLRAHGHEVDHIVVLDADQEVDDGFVAGALARFAAHPEAAVVQGRIRSRDGDTSFARDFSGLFTRHSDTKLAARAVLGVVDFSGRGAMLDVAALREAGGFPEVVMEDTALTIELERRGWSIVAAPELVSIEDAPVDHTAFAVQFGKFAEGAVQLLVRSRRSLVDPRLRVRRRVDLALELLVPVLAALVPLALFTYSVVGAVTGIAAFPWQLGLPLALLSLVPLVPEALHRCRSRGLPSGIAFAVRASMLYASIGVVAARAVVAVAVSGRARFRITPKERAGGSATVVVRRRALELTVAVLALAVAVLWAGRPEIAAPFVVIAATALAFGWRDAVGERLG</sequence>
<reference evidence="9 10" key="1">
    <citation type="submission" date="2018-11" db="EMBL/GenBank/DDBJ databases">
        <title>Sequencing the genomes of 1000 actinobacteria strains.</title>
        <authorList>
            <person name="Klenk H.-P."/>
        </authorList>
    </citation>
    <scope>NUCLEOTIDE SEQUENCE [LARGE SCALE GENOMIC DNA]</scope>
    <source>
        <strain evidence="9 10">DSM 9580</strain>
    </source>
</reference>
<dbReference type="Pfam" id="PF13632">
    <property type="entry name" value="Glyco_trans_2_3"/>
    <property type="match status" value="1"/>
</dbReference>
<dbReference type="Proteomes" id="UP000275456">
    <property type="component" value="Unassembled WGS sequence"/>
</dbReference>
<evidence type="ECO:0000256" key="7">
    <source>
        <dbReference type="SAM" id="Phobius"/>
    </source>
</evidence>
<evidence type="ECO:0000256" key="6">
    <source>
        <dbReference type="ARBA" id="ARBA00023136"/>
    </source>
</evidence>
<dbReference type="GO" id="GO:0016020">
    <property type="term" value="C:membrane"/>
    <property type="evidence" value="ECO:0007669"/>
    <property type="project" value="UniProtKB-SubCell"/>
</dbReference>
<proteinExistence type="predicted"/>
<dbReference type="SUPFAM" id="SSF53448">
    <property type="entry name" value="Nucleotide-diphospho-sugar transferases"/>
    <property type="match status" value="1"/>
</dbReference>
<dbReference type="GO" id="GO:0016757">
    <property type="term" value="F:glycosyltransferase activity"/>
    <property type="evidence" value="ECO:0007669"/>
    <property type="project" value="UniProtKB-KW"/>
</dbReference>
<feature type="transmembrane region" description="Helical" evidence="7">
    <location>
        <begin position="480"/>
        <end position="496"/>
    </location>
</feature>
<dbReference type="AlphaFoldDB" id="A0A3N2AQD6"/>
<dbReference type="EMBL" id="RKHJ01000001">
    <property type="protein sequence ID" value="ROR65263.1"/>
    <property type="molecule type" value="Genomic_DNA"/>
</dbReference>
<evidence type="ECO:0000313" key="10">
    <source>
        <dbReference type="Proteomes" id="UP000275456"/>
    </source>
</evidence>
<feature type="transmembrane region" description="Helical" evidence="7">
    <location>
        <begin position="342"/>
        <end position="375"/>
    </location>
</feature>
<name>A0A3N2AQD6_9MICO</name>
<evidence type="ECO:0000256" key="4">
    <source>
        <dbReference type="ARBA" id="ARBA00022692"/>
    </source>
</evidence>
<feature type="domain" description="Glycosyltransferase 2-like" evidence="8">
    <location>
        <begin position="177"/>
        <end position="382"/>
    </location>
</feature>
<dbReference type="RefSeq" id="WP_148058677.1">
    <property type="nucleotide sequence ID" value="NZ_RKHJ01000001.1"/>
</dbReference>
<evidence type="ECO:0000256" key="2">
    <source>
        <dbReference type="ARBA" id="ARBA00022676"/>
    </source>
</evidence>
<evidence type="ECO:0000256" key="5">
    <source>
        <dbReference type="ARBA" id="ARBA00022989"/>
    </source>
</evidence>
<keyword evidence="3 9" id="KW-0808">Transferase</keyword>
<gene>
    <name evidence="9" type="ORF">EDD26_0629</name>
</gene>
<feature type="transmembrane region" description="Helical" evidence="7">
    <location>
        <begin position="21"/>
        <end position="43"/>
    </location>
</feature>
<accession>A0A3N2AQD6</accession>
<evidence type="ECO:0000313" key="9">
    <source>
        <dbReference type="EMBL" id="ROR65263.1"/>
    </source>
</evidence>
<dbReference type="InterPro" id="IPR050321">
    <property type="entry name" value="Glycosyltr_2/OpgH_subfam"/>
</dbReference>
<keyword evidence="10" id="KW-1185">Reference proteome</keyword>
<comment type="caution">
    <text evidence="9">The sequence shown here is derived from an EMBL/GenBank/DDBJ whole genome shotgun (WGS) entry which is preliminary data.</text>
</comment>
<feature type="transmembrane region" description="Helical" evidence="7">
    <location>
        <begin position="414"/>
        <end position="436"/>
    </location>
</feature>
<dbReference type="InterPro" id="IPR001173">
    <property type="entry name" value="Glyco_trans_2-like"/>
</dbReference>
<evidence type="ECO:0000256" key="1">
    <source>
        <dbReference type="ARBA" id="ARBA00004141"/>
    </source>
</evidence>
<evidence type="ECO:0000259" key="8">
    <source>
        <dbReference type="Pfam" id="PF13632"/>
    </source>
</evidence>
<dbReference type="InterPro" id="IPR029044">
    <property type="entry name" value="Nucleotide-diphossugar_trans"/>
</dbReference>
<dbReference type="PANTHER" id="PTHR43867">
    <property type="entry name" value="CELLULOSE SYNTHASE CATALYTIC SUBUNIT A [UDP-FORMING]"/>
    <property type="match status" value="1"/>
</dbReference>
<keyword evidence="4 7" id="KW-0812">Transmembrane</keyword>
<dbReference type="OrthoDB" id="9806824at2"/>
<keyword evidence="5 7" id="KW-1133">Transmembrane helix</keyword>
<comment type="subcellular location">
    <subcellularLocation>
        <location evidence="1">Membrane</location>
        <topology evidence="1">Multi-pass membrane protein</topology>
    </subcellularLocation>
</comment>
<feature type="transmembrane region" description="Helical" evidence="7">
    <location>
        <begin position="49"/>
        <end position="69"/>
    </location>
</feature>
<keyword evidence="6 7" id="KW-0472">Membrane</keyword>
<dbReference type="PANTHER" id="PTHR43867:SF2">
    <property type="entry name" value="CELLULOSE SYNTHASE CATALYTIC SUBUNIT A [UDP-FORMING]"/>
    <property type="match status" value="1"/>
</dbReference>
<keyword evidence="2" id="KW-0328">Glycosyltransferase</keyword>
<protein>
    <submittedName>
        <fullName evidence="9">Cellulose synthase/poly-beta-1,6-N-acetylglucosamine synthase-like glycosyltransferase</fullName>
    </submittedName>
</protein>
<organism evidence="9 10">
    <name type="scientific">Agrococcus jenensis</name>
    <dbReference type="NCBI Taxonomy" id="46353"/>
    <lineage>
        <taxon>Bacteria</taxon>
        <taxon>Bacillati</taxon>
        <taxon>Actinomycetota</taxon>
        <taxon>Actinomycetes</taxon>
        <taxon>Micrococcales</taxon>
        <taxon>Microbacteriaceae</taxon>
        <taxon>Agrococcus</taxon>
    </lineage>
</organism>
<feature type="transmembrane region" description="Helical" evidence="7">
    <location>
        <begin position="457"/>
        <end position="474"/>
    </location>
</feature>